<accession>A0A200HZC5</accession>
<protein>
    <recommendedName>
        <fullName evidence="3">Transposase</fullName>
    </recommendedName>
</protein>
<comment type="caution">
    <text evidence="1">The sequence shown here is derived from an EMBL/GenBank/DDBJ whole genome shotgun (WGS) entry which is preliminary data.</text>
</comment>
<dbReference type="EMBL" id="NIBL01000002">
    <property type="protein sequence ID" value="OUZ18078.1"/>
    <property type="molecule type" value="Genomic_DNA"/>
</dbReference>
<evidence type="ECO:0008006" key="3">
    <source>
        <dbReference type="Google" id="ProtNLM"/>
    </source>
</evidence>
<gene>
    <name evidence="1" type="ORF">A5869_001560</name>
</gene>
<dbReference type="Proteomes" id="UP000196503">
    <property type="component" value="Unassembled WGS sequence"/>
</dbReference>
<reference evidence="1 2" key="1">
    <citation type="submission" date="2017-05" db="EMBL/GenBank/DDBJ databases">
        <title>The Genome Sequence of Enterococcus faecium 2D5_DIV0622.</title>
        <authorList>
            <consortium name="The Broad Institute Genomics Platform"/>
            <consortium name="The Broad Institute Genomic Center for Infectious Diseases"/>
            <person name="Earl A."/>
            <person name="Manson A."/>
            <person name="Schwartman J."/>
            <person name="Gilmore M."/>
            <person name="Abouelleil A."/>
            <person name="Cao P."/>
            <person name="Chapman S."/>
            <person name="Cusick C."/>
            <person name="Shea T."/>
            <person name="Young S."/>
            <person name="Neafsey D."/>
            <person name="Nusbaum C."/>
            <person name="Birren B."/>
        </authorList>
    </citation>
    <scope>NUCLEOTIDE SEQUENCE [LARGE SCALE GENOMIC DNA]</scope>
    <source>
        <strain evidence="1 2">2D5_DIV0622</strain>
    </source>
</reference>
<evidence type="ECO:0000313" key="1">
    <source>
        <dbReference type="EMBL" id="OUZ18078.1"/>
    </source>
</evidence>
<proteinExistence type="predicted"/>
<sequence length="96" mass="11200">MKHAVPQEVKQKIINIYLALPVPMNFVHFTEHLEERYQIVYSDTTIRKIIYSAGILSPKSHRKTRREIKKRLKRKVTAEANGVALQEELLPSADQF</sequence>
<evidence type="ECO:0000313" key="2">
    <source>
        <dbReference type="Proteomes" id="UP000196503"/>
    </source>
</evidence>
<dbReference type="AlphaFoldDB" id="A0A200HZC5"/>
<name>A0A200HZC5_9ENTE</name>
<organism evidence="1 2">
    <name type="scientific">Enterococcus cecorum</name>
    <dbReference type="NCBI Taxonomy" id="44008"/>
    <lineage>
        <taxon>Bacteria</taxon>
        <taxon>Bacillati</taxon>
        <taxon>Bacillota</taxon>
        <taxon>Bacilli</taxon>
        <taxon>Lactobacillales</taxon>
        <taxon>Enterococcaceae</taxon>
        <taxon>Enterococcus</taxon>
    </lineage>
</organism>